<evidence type="ECO:0000256" key="1">
    <source>
        <dbReference type="SAM" id="MobiDB-lite"/>
    </source>
</evidence>
<accession>A0A368G896</accession>
<protein>
    <submittedName>
        <fullName evidence="2">Uncharacterized protein</fullName>
    </submittedName>
</protein>
<evidence type="ECO:0000313" key="2">
    <source>
        <dbReference type="EMBL" id="RCN40582.1"/>
    </source>
</evidence>
<feature type="region of interest" description="Disordered" evidence="1">
    <location>
        <begin position="67"/>
        <end position="89"/>
    </location>
</feature>
<proteinExistence type="predicted"/>
<sequence length="89" mass="10120">MDLSVINPLFPRVQPHFLMPFGKFRDGFVSSSGNSFMGSIFKPAIKKIAMDQTESFLDRILSDEIANESKNEKKPTTQQLPEDGWRKTV</sequence>
<dbReference type="OrthoDB" id="5861391at2759"/>
<evidence type="ECO:0000313" key="3">
    <source>
        <dbReference type="Proteomes" id="UP000252519"/>
    </source>
</evidence>
<comment type="caution">
    <text evidence="2">The sequence shown here is derived from an EMBL/GenBank/DDBJ whole genome shotgun (WGS) entry which is preliminary data.</text>
</comment>
<dbReference type="EMBL" id="JOJR01000278">
    <property type="protein sequence ID" value="RCN40582.1"/>
    <property type="molecule type" value="Genomic_DNA"/>
</dbReference>
<gene>
    <name evidence="2" type="ORF">ANCCAN_13487</name>
</gene>
<reference evidence="2 3" key="1">
    <citation type="submission" date="2014-10" db="EMBL/GenBank/DDBJ databases">
        <title>Draft genome of the hookworm Ancylostoma caninum.</title>
        <authorList>
            <person name="Mitreva M."/>
        </authorList>
    </citation>
    <scope>NUCLEOTIDE SEQUENCE [LARGE SCALE GENOMIC DNA]</scope>
    <source>
        <strain evidence="2 3">Baltimore</strain>
    </source>
</reference>
<keyword evidence="3" id="KW-1185">Reference proteome</keyword>
<dbReference type="Proteomes" id="UP000252519">
    <property type="component" value="Unassembled WGS sequence"/>
</dbReference>
<name>A0A368G896_ANCCA</name>
<organism evidence="2 3">
    <name type="scientific">Ancylostoma caninum</name>
    <name type="common">Dog hookworm</name>
    <dbReference type="NCBI Taxonomy" id="29170"/>
    <lineage>
        <taxon>Eukaryota</taxon>
        <taxon>Metazoa</taxon>
        <taxon>Ecdysozoa</taxon>
        <taxon>Nematoda</taxon>
        <taxon>Chromadorea</taxon>
        <taxon>Rhabditida</taxon>
        <taxon>Rhabditina</taxon>
        <taxon>Rhabditomorpha</taxon>
        <taxon>Strongyloidea</taxon>
        <taxon>Ancylostomatidae</taxon>
        <taxon>Ancylostomatinae</taxon>
        <taxon>Ancylostoma</taxon>
    </lineage>
</organism>
<dbReference type="AlphaFoldDB" id="A0A368G896"/>